<sequence>MLFSKSLLLLSAVTVVLAKDRFDAIVSGVIQIGSDTTHGSASRLETFKNPENHVSAVASIILHFATKNKFLPSVDGVISDQTIYTNFMREIAVYPVFDLSKTESYKLELDGDPDQFVNQISSKYSLDDAKDNNAVARNFRKLIPERIQNTAWRDWLLSQVVINQNPSSLTVTVEIARVAVKLSHRNEGDAYMAAQTAVLTKSVFVVNSPLLSNNARRLVNSVPVTSARVVKGLLTTKFPSKSAAEFWEDEEPSCQQERLLYPSIQLTMQK</sequence>
<dbReference type="Proteomes" id="UP000726737">
    <property type="component" value="Unassembled WGS sequence"/>
</dbReference>
<proteinExistence type="predicted"/>
<comment type="caution">
    <text evidence="2">The sequence shown here is derived from an EMBL/GenBank/DDBJ whole genome shotgun (WGS) entry which is preliminary data.</text>
</comment>
<evidence type="ECO:0000256" key="1">
    <source>
        <dbReference type="SAM" id="SignalP"/>
    </source>
</evidence>
<organism evidence="2 3">
    <name type="scientific">Mortierella polycephala</name>
    <dbReference type="NCBI Taxonomy" id="41804"/>
    <lineage>
        <taxon>Eukaryota</taxon>
        <taxon>Fungi</taxon>
        <taxon>Fungi incertae sedis</taxon>
        <taxon>Mucoromycota</taxon>
        <taxon>Mortierellomycotina</taxon>
        <taxon>Mortierellomycetes</taxon>
        <taxon>Mortierellales</taxon>
        <taxon>Mortierellaceae</taxon>
        <taxon>Mortierella</taxon>
    </lineage>
</organism>
<dbReference type="OrthoDB" id="2441166at2759"/>
<keyword evidence="3" id="KW-1185">Reference proteome</keyword>
<name>A0A9P6U924_9FUNG</name>
<evidence type="ECO:0000313" key="2">
    <source>
        <dbReference type="EMBL" id="KAG0264446.1"/>
    </source>
</evidence>
<feature type="chain" id="PRO_5040406593" evidence="1">
    <location>
        <begin position="19"/>
        <end position="270"/>
    </location>
</feature>
<accession>A0A9P6U924</accession>
<feature type="signal peptide" evidence="1">
    <location>
        <begin position="1"/>
        <end position="18"/>
    </location>
</feature>
<reference evidence="2" key="1">
    <citation type="journal article" date="2020" name="Fungal Divers.">
        <title>Resolving the Mortierellaceae phylogeny through synthesis of multi-gene phylogenetics and phylogenomics.</title>
        <authorList>
            <person name="Vandepol N."/>
            <person name="Liber J."/>
            <person name="Desiro A."/>
            <person name="Na H."/>
            <person name="Kennedy M."/>
            <person name="Barry K."/>
            <person name="Grigoriev I.V."/>
            <person name="Miller A.N."/>
            <person name="O'Donnell K."/>
            <person name="Stajich J.E."/>
            <person name="Bonito G."/>
        </authorList>
    </citation>
    <scope>NUCLEOTIDE SEQUENCE</scope>
    <source>
        <strain evidence="2">KOD948</strain>
    </source>
</reference>
<gene>
    <name evidence="2" type="ORF">BG011_006805</name>
</gene>
<dbReference type="AlphaFoldDB" id="A0A9P6U924"/>
<protein>
    <submittedName>
        <fullName evidence="2">Uncharacterized protein</fullName>
    </submittedName>
</protein>
<dbReference type="EMBL" id="JAAAJA010000050">
    <property type="protein sequence ID" value="KAG0264446.1"/>
    <property type="molecule type" value="Genomic_DNA"/>
</dbReference>
<keyword evidence="1" id="KW-0732">Signal</keyword>
<evidence type="ECO:0000313" key="3">
    <source>
        <dbReference type="Proteomes" id="UP000726737"/>
    </source>
</evidence>